<dbReference type="Pfam" id="PF00557">
    <property type="entry name" value="Peptidase_M24"/>
    <property type="match status" value="1"/>
</dbReference>
<evidence type="ECO:0000256" key="7">
    <source>
        <dbReference type="HAMAP-Rule" id="MF_01279"/>
    </source>
</evidence>
<comment type="caution">
    <text evidence="10">The sequence shown here is derived from an EMBL/GenBank/DDBJ whole genome shotgun (WGS) entry which is preliminary data.</text>
</comment>
<keyword evidence="4 7" id="KW-0224">Dipeptidase</keyword>
<sequence>MSDQVSTLFTQHVANLQVRTRDLLARENLEYMVIHSGQLKRQFLDDMDYPFKVNPHFKAWLPVVDNPNCWLIINGDDKPKLLFYRPVDFWHKVPEAPEDFWTDSFAIQLLETADAAADWLPKNLDKVAYIGEHQELAQVLGFGQINPESLINYLHYHRAYKSDYELYALREANKLAVAGHKAARDAFYGGGSEFEIQLAYLKATGHGENDVPYGNIIALNENAAILHYMQQDRTKPSEHRSFLIDAGASFNGYAADITRTYSFDKSNEFAELIAALDGCQHQIMEQLKPGIEYPELHQQMHLLIAGLLNKFGFVDMTPEAMVESGVASTFFPHGLGHFLGLQVHDVGGFMADERGTHKPAPPKHPFLRLTRTVESRQVFTIEPGLYFIDSLLGSLKESQHAAAINWSKVDAFRPYGGIRIEDNLIVFQDHTENMTRDLGLA</sequence>
<accession>A0ABW4XL16</accession>
<feature type="domain" description="Peptidase M24" evidence="8">
    <location>
        <begin position="169"/>
        <end position="426"/>
    </location>
</feature>
<dbReference type="PANTHER" id="PTHR43226">
    <property type="entry name" value="XAA-PRO AMINOPEPTIDASE 3"/>
    <property type="match status" value="1"/>
</dbReference>
<feature type="binding site" evidence="7">
    <location>
        <position position="421"/>
    </location>
    <ligand>
        <name>Mn(2+)</name>
        <dbReference type="ChEBI" id="CHEBI:29035"/>
        <label>2</label>
    </ligand>
</feature>
<reference evidence="11" key="1">
    <citation type="journal article" date="2019" name="Int. J. Syst. Evol. Microbiol.">
        <title>The Global Catalogue of Microorganisms (GCM) 10K type strain sequencing project: providing services to taxonomists for standard genome sequencing and annotation.</title>
        <authorList>
            <consortium name="The Broad Institute Genomics Platform"/>
            <consortium name="The Broad Institute Genome Sequencing Center for Infectious Disease"/>
            <person name="Wu L."/>
            <person name="Ma J."/>
        </authorList>
    </citation>
    <scope>NUCLEOTIDE SEQUENCE [LARGE SCALE GENOMIC DNA]</scope>
    <source>
        <strain evidence="11">CGMCC 1.10992</strain>
    </source>
</reference>
<evidence type="ECO:0000259" key="9">
    <source>
        <dbReference type="Pfam" id="PF21216"/>
    </source>
</evidence>
<dbReference type="EMBL" id="JBHUHT010000011">
    <property type="protein sequence ID" value="MFD2096196.1"/>
    <property type="molecule type" value="Genomic_DNA"/>
</dbReference>
<evidence type="ECO:0000256" key="6">
    <source>
        <dbReference type="ARBA" id="ARBA00023211"/>
    </source>
</evidence>
<keyword evidence="2 7" id="KW-0479">Metal-binding</keyword>
<proteinExistence type="inferred from homology"/>
<keyword evidence="5 7" id="KW-0482">Metalloprotease</keyword>
<dbReference type="HAMAP" id="MF_01279">
    <property type="entry name" value="X_Pro_dipeptid"/>
    <property type="match status" value="1"/>
</dbReference>
<protein>
    <recommendedName>
        <fullName evidence="7">Xaa-Pro dipeptidase</fullName>
        <shortName evidence="7">X-Pro dipeptidase</shortName>
        <ecNumber evidence="7">3.4.13.9</ecNumber>
    </recommendedName>
    <alternativeName>
        <fullName evidence="7">Imidodipeptidase</fullName>
    </alternativeName>
    <alternativeName>
        <fullName evidence="7">Proline dipeptidase</fullName>
        <shortName evidence="7">Prolidase</shortName>
    </alternativeName>
</protein>
<feature type="binding site" evidence="7">
    <location>
        <position position="245"/>
    </location>
    <ligand>
        <name>Mn(2+)</name>
        <dbReference type="ChEBI" id="CHEBI:29035"/>
        <label>2</label>
    </ligand>
</feature>
<feature type="binding site" evidence="7">
    <location>
        <position position="382"/>
    </location>
    <ligand>
        <name>Mn(2+)</name>
        <dbReference type="ChEBI" id="CHEBI:29035"/>
        <label>1</label>
    </ligand>
</feature>
<dbReference type="InterPro" id="IPR000994">
    <property type="entry name" value="Pept_M24"/>
</dbReference>
<dbReference type="InterPro" id="IPR036005">
    <property type="entry name" value="Creatinase/aminopeptidase-like"/>
</dbReference>
<keyword evidence="11" id="KW-1185">Reference proteome</keyword>
<evidence type="ECO:0000256" key="3">
    <source>
        <dbReference type="ARBA" id="ARBA00022801"/>
    </source>
</evidence>
<organism evidence="10 11">
    <name type="scientific">Corallincola platygyrae</name>
    <dbReference type="NCBI Taxonomy" id="1193278"/>
    <lineage>
        <taxon>Bacteria</taxon>
        <taxon>Pseudomonadati</taxon>
        <taxon>Pseudomonadota</taxon>
        <taxon>Gammaproteobacteria</taxon>
        <taxon>Alteromonadales</taxon>
        <taxon>Psychromonadaceae</taxon>
        <taxon>Corallincola</taxon>
    </lineage>
</organism>
<dbReference type="Proteomes" id="UP001597380">
    <property type="component" value="Unassembled WGS sequence"/>
</dbReference>
<dbReference type="GO" id="GO:0102009">
    <property type="term" value="F:proline dipeptidase activity"/>
    <property type="evidence" value="ECO:0007669"/>
    <property type="project" value="UniProtKB-EC"/>
</dbReference>
<evidence type="ECO:0000313" key="11">
    <source>
        <dbReference type="Proteomes" id="UP001597380"/>
    </source>
</evidence>
<comment type="catalytic activity">
    <reaction evidence="7">
        <text>Xaa-L-Pro dipeptide + H2O = an L-alpha-amino acid + L-proline</text>
        <dbReference type="Rhea" id="RHEA:76407"/>
        <dbReference type="ChEBI" id="CHEBI:15377"/>
        <dbReference type="ChEBI" id="CHEBI:59869"/>
        <dbReference type="ChEBI" id="CHEBI:60039"/>
        <dbReference type="ChEBI" id="CHEBI:195196"/>
        <dbReference type="EC" id="3.4.13.9"/>
    </reaction>
</comment>
<comment type="function">
    <text evidence="7">Splits dipeptides with a prolyl residue in the C-terminal position.</text>
</comment>
<dbReference type="RefSeq" id="WP_345341297.1">
    <property type="nucleotide sequence ID" value="NZ_BAABLI010000017.1"/>
</dbReference>
<dbReference type="InterPro" id="IPR022846">
    <property type="entry name" value="X_Pro_dipept"/>
</dbReference>
<dbReference type="SUPFAM" id="SSF55920">
    <property type="entry name" value="Creatinase/aminopeptidase"/>
    <property type="match status" value="1"/>
</dbReference>
<dbReference type="Pfam" id="PF21216">
    <property type="entry name" value="PepQ_N"/>
    <property type="match status" value="1"/>
</dbReference>
<feature type="binding site" evidence="7">
    <location>
        <position position="256"/>
    </location>
    <ligand>
        <name>Mn(2+)</name>
        <dbReference type="ChEBI" id="CHEBI:29035"/>
        <label>2</label>
    </ligand>
</feature>
<dbReference type="InterPro" id="IPR048819">
    <property type="entry name" value="PepQ_N"/>
</dbReference>
<keyword evidence="3 7" id="KW-0378">Hydrolase</keyword>
<evidence type="ECO:0000256" key="1">
    <source>
        <dbReference type="ARBA" id="ARBA00022670"/>
    </source>
</evidence>
<feature type="binding site" evidence="7">
    <location>
        <position position="421"/>
    </location>
    <ligand>
        <name>Mn(2+)</name>
        <dbReference type="ChEBI" id="CHEBI:29035"/>
        <label>1</label>
    </ligand>
</feature>
<dbReference type="PROSITE" id="PS00491">
    <property type="entry name" value="PROLINE_PEPTIDASE"/>
    <property type="match status" value="1"/>
</dbReference>
<dbReference type="Gene3D" id="3.40.350.10">
    <property type="entry name" value="Creatinase/prolidase N-terminal domain"/>
    <property type="match status" value="1"/>
</dbReference>
<evidence type="ECO:0000313" key="10">
    <source>
        <dbReference type="EMBL" id="MFD2096196.1"/>
    </source>
</evidence>
<dbReference type="InterPro" id="IPR052433">
    <property type="entry name" value="X-Pro_dipept-like"/>
</dbReference>
<name>A0ABW4XL16_9GAMM</name>
<evidence type="ECO:0000256" key="4">
    <source>
        <dbReference type="ARBA" id="ARBA00022997"/>
    </source>
</evidence>
<feature type="binding site" evidence="7">
    <location>
        <position position="256"/>
    </location>
    <ligand>
        <name>Mn(2+)</name>
        <dbReference type="ChEBI" id="CHEBI:29035"/>
        <label>1</label>
    </ligand>
</feature>
<comment type="similarity">
    <text evidence="7">Belongs to the peptidase M24B family. Bacterial-type prolidase subfamily.</text>
</comment>
<feature type="binding site" evidence="7">
    <location>
        <position position="337"/>
    </location>
    <ligand>
        <name>Mn(2+)</name>
        <dbReference type="ChEBI" id="CHEBI:29035"/>
        <label>1</label>
    </ligand>
</feature>
<dbReference type="Gene3D" id="3.90.230.10">
    <property type="entry name" value="Creatinase/methionine aminopeptidase superfamily"/>
    <property type="match status" value="1"/>
</dbReference>
<dbReference type="NCBIfam" id="NF010133">
    <property type="entry name" value="PRK13607.1"/>
    <property type="match status" value="1"/>
</dbReference>
<evidence type="ECO:0000256" key="2">
    <source>
        <dbReference type="ARBA" id="ARBA00022723"/>
    </source>
</evidence>
<dbReference type="EC" id="3.4.13.9" evidence="7"/>
<gene>
    <name evidence="7 10" type="primary">pepQ</name>
    <name evidence="10" type="ORF">ACFSJ3_09390</name>
</gene>
<comment type="cofactor">
    <cofactor evidence="7">
        <name>Mn(2+)</name>
        <dbReference type="ChEBI" id="CHEBI:29035"/>
    </cofactor>
    <text evidence="7">Binds 2 manganese ions per subunit.</text>
</comment>
<feature type="domain" description="Xaa-Pro dipeptidase N-terminal" evidence="9">
    <location>
        <begin position="8"/>
        <end position="156"/>
    </location>
</feature>
<keyword evidence="6 7" id="KW-0464">Manganese</keyword>
<dbReference type="InterPro" id="IPR001131">
    <property type="entry name" value="Peptidase_M24B_aminopep-P_CS"/>
</dbReference>
<evidence type="ECO:0000256" key="5">
    <source>
        <dbReference type="ARBA" id="ARBA00023049"/>
    </source>
</evidence>
<dbReference type="PANTHER" id="PTHR43226:SF8">
    <property type="entry name" value="XAA-PRO DIPEPTIDASE"/>
    <property type="match status" value="1"/>
</dbReference>
<evidence type="ECO:0000259" key="8">
    <source>
        <dbReference type="Pfam" id="PF00557"/>
    </source>
</evidence>
<keyword evidence="1 7" id="KW-0645">Protease</keyword>
<dbReference type="InterPro" id="IPR029149">
    <property type="entry name" value="Creatin/AminoP/Spt16_N"/>
</dbReference>